<feature type="region of interest" description="Disordered" evidence="1">
    <location>
        <begin position="109"/>
        <end position="144"/>
    </location>
</feature>
<name>A0A848LUM5_9BACT</name>
<gene>
    <name evidence="2" type="ORF">HG543_43795</name>
</gene>
<keyword evidence="3" id="KW-1185">Reference proteome</keyword>
<comment type="caution">
    <text evidence="2">The sequence shown here is derived from an EMBL/GenBank/DDBJ whole genome shotgun (WGS) entry which is preliminary data.</text>
</comment>
<protein>
    <submittedName>
        <fullName evidence="2">Uncharacterized protein</fullName>
    </submittedName>
</protein>
<evidence type="ECO:0000313" key="2">
    <source>
        <dbReference type="EMBL" id="NMO21727.1"/>
    </source>
</evidence>
<proteinExistence type="predicted"/>
<reference evidence="2 3" key="1">
    <citation type="submission" date="2020-04" db="EMBL/GenBank/DDBJ databases">
        <title>Draft genome of Pyxidicoccus fallax type strain.</title>
        <authorList>
            <person name="Whitworth D.E."/>
        </authorList>
    </citation>
    <scope>NUCLEOTIDE SEQUENCE [LARGE SCALE GENOMIC DNA]</scope>
    <source>
        <strain evidence="2 3">DSM 14698</strain>
    </source>
</reference>
<sequence>MSAWPASGSARGWTAWGRGGSSGGGTVATLRRGMPSSRVLFVLSLALGAVLPAAAQTSSERPRTVAGVCGATNWACVAECIDAECVDKCLREDCENALAKLKACTEKAGCAPDDTQCSKRTCGGTCQRSFEPAPPSPEKERADPCQGVQAAKPPEELVGLWTLSAASLPEEESGGPERIEAQPRADYARTLQVMPNGCFVLRTALEEATLGQGNKLVVRAWGTLEVSDKDKLTLRTRDGQAVGPVCGDKRVIPLSRKKLKFRGGTYRWDLEKEVLTLMVDDATKQTFQFDRTPQEEGKK</sequence>
<dbReference type="AlphaFoldDB" id="A0A848LUM5"/>
<evidence type="ECO:0000256" key="1">
    <source>
        <dbReference type="SAM" id="MobiDB-lite"/>
    </source>
</evidence>
<dbReference type="Proteomes" id="UP000518300">
    <property type="component" value="Unassembled WGS sequence"/>
</dbReference>
<accession>A0A848LUM5</accession>
<dbReference type="EMBL" id="JABBJJ010000347">
    <property type="protein sequence ID" value="NMO21727.1"/>
    <property type="molecule type" value="Genomic_DNA"/>
</dbReference>
<organism evidence="2 3">
    <name type="scientific">Pyxidicoccus fallax</name>
    <dbReference type="NCBI Taxonomy" id="394095"/>
    <lineage>
        <taxon>Bacteria</taxon>
        <taxon>Pseudomonadati</taxon>
        <taxon>Myxococcota</taxon>
        <taxon>Myxococcia</taxon>
        <taxon>Myxococcales</taxon>
        <taxon>Cystobacterineae</taxon>
        <taxon>Myxococcaceae</taxon>
        <taxon>Pyxidicoccus</taxon>
    </lineage>
</organism>
<evidence type="ECO:0000313" key="3">
    <source>
        <dbReference type="Proteomes" id="UP000518300"/>
    </source>
</evidence>